<dbReference type="RefSeq" id="WP_124145280.1">
    <property type="nucleotide sequence ID" value="NZ_CAWOKI010000075.1"/>
</dbReference>
<reference evidence="1 2" key="1">
    <citation type="journal article" date="2018" name="ACS Chem. Biol.">
        <title>Ketoreductase domain dysfunction expands chemodiversity: malyngamide biosynthesis in the cyanobacterium Okeania hirsuta.</title>
        <authorList>
            <person name="Moss N.A."/>
            <person name="Leao T."/>
            <person name="Rankin M."/>
            <person name="McCullough T.M."/>
            <person name="Qu P."/>
            <person name="Korobeynikov A."/>
            <person name="Smith J.L."/>
            <person name="Gerwick L."/>
            <person name="Gerwick W.H."/>
        </authorList>
    </citation>
    <scope>NUCLEOTIDE SEQUENCE [LARGE SCALE GENOMIC DNA]</scope>
    <source>
        <strain evidence="1 2">PAB10Feb10-1</strain>
    </source>
</reference>
<evidence type="ECO:0000313" key="1">
    <source>
        <dbReference type="EMBL" id="RQH53458.1"/>
    </source>
</evidence>
<dbReference type="EMBL" id="RCBY01000013">
    <property type="protein sequence ID" value="RQH53458.1"/>
    <property type="molecule type" value="Genomic_DNA"/>
</dbReference>
<dbReference type="AlphaFoldDB" id="A0A3N6RXN2"/>
<proteinExistence type="predicted"/>
<keyword evidence="2" id="KW-1185">Reference proteome</keyword>
<evidence type="ECO:0000313" key="2">
    <source>
        <dbReference type="Proteomes" id="UP000269154"/>
    </source>
</evidence>
<sequence length="88" mass="9527">MQQSHYYILINLFSQTEDFPVALLRGGKGLPEGGWEEVRQEAQAKIQAGRDVNIKTNTAGRDIDRGDKIDIDLSGSSGVTIHGGIGSK</sequence>
<organism evidence="1 2">
    <name type="scientific">Okeania hirsuta</name>
    <dbReference type="NCBI Taxonomy" id="1458930"/>
    <lineage>
        <taxon>Bacteria</taxon>
        <taxon>Bacillati</taxon>
        <taxon>Cyanobacteriota</taxon>
        <taxon>Cyanophyceae</taxon>
        <taxon>Oscillatoriophycideae</taxon>
        <taxon>Oscillatoriales</taxon>
        <taxon>Microcoleaceae</taxon>
        <taxon>Okeania</taxon>
    </lineage>
</organism>
<protein>
    <submittedName>
        <fullName evidence="1">Uncharacterized protein</fullName>
    </submittedName>
</protein>
<name>A0A3N6RXN2_9CYAN</name>
<comment type="caution">
    <text evidence="1">The sequence shown here is derived from an EMBL/GenBank/DDBJ whole genome shotgun (WGS) entry which is preliminary data.</text>
</comment>
<dbReference type="OrthoDB" id="161433at2"/>
<accession>A0A3N6RXN2</accession>
<dbReference type="Proteomes" id="UP000269154">
    <property type="component" value="Unassembled WGS sequence"/>
</dbReference>
<gene>
    <name evidence="1" type="ORF">D5R40_04120</name>
</gene>